<dbReference type="InterPro" id="IPR043136">
    <property type="entry name" value="B30.2/SPRY_sf"/>
</dbReference>
<accession>A0A914HB30</accession>
<dbReference type="WBParaSite" id="Gr19_v10_g15453.t1">
    <property type="protein sequence ID" value="Gr19_v10_g15453.t1"/>
    <property type="gene ID" value="Gr19_v10_g15453"/>
</dbReference>
<keyword evidence="3" id="KW-1185">Reference proteome</keyword>
<reference evidence="4" key="1">
    <citation type="submission" date="2022-11" db="UniProtKB">
        <authorList>
            <consortium name="WormBaseParasite"/>
        </authorList>
    </citation>
    <scope>IDENTIFICATION</scope>
</reference>
<proteinExistence type="predicted"/>
<sequence length="228" mass="25474">MNEQQLLNALQEKVVKLEQNQNEQQLKIVDLDKKVAMLNYTINGKGLTLQNRWDSAACHRGLALSELNRLIVQQNEWHWGFCSVFAEEPISKWEFGIFYYEVKILGIGDSVFIGLASNQMPLNVWAGRYEGTYAYQSNGNFIGHYFMGCSYNSGRPCIGGKSSFGVGDVVGCGVHLATRQIIYTKNGELLETTGLLIDSAAELFPCVSLSDSGDKIEANFGPNFEYKF</sequence>
<dbReference type="SUPFAM" id="SSF49899">
    <property type="entry name" value="Concanavalin A-like lectins/glucanases"/>
    <property type="match status" value="1"/>
</dbReference>
<name>A0A914HB30_GLORO</name>
<evidence type="ECO:0000313" key="4">
    <source>
        <dbReference type="WBParaSite" id="Gr19_v10_g15453.t1"/>
    </source>
</evidence>
<organism evidence="3 4">
    <name type="scientific">Globodera rostochiensis</name>
    <name type="common">Golden nematode worm</name>
    <name type="synonym">Heterodera rostochiensis</name>
    <dbReference type="NCBI Taxonomy" id="31243"/>
    <lineage>
        <taxon>Eukaryota</taxon>
        <taxon>Metazoa</taxon>
        <taxon>Ecdysozoa</taxon>
        <taxon>Nematoda</taxon>
        <taxon>Chromadorea</taxon>
        <taxon>Rhabditida</taxon>
        <taxon>Tylenchina</taxon>
        <taxon>Tylenchomorpha</taxon>
        <taxon>Tylenchoidea</taxon>
        <taxon>Heteroderidae</taxon>
        <taxon>Heteroderinae</taxon>
        <taxon>Globodera</taxon>
    </lineage>
</organism>
<dbReference type="InterPro" id="IPR003877">
    <property type="entry name" value="SPRY_dom"/>
</dbReference>
<evidence type="ECO:0000259" key="2">
    <source>
        <dbReference type="PROSITE" id="PS50188"/>
    </source>
</evidence>
<feature type="coiled-coil region" evidence="1">
    <location>
        <begin position="7"/>
        <end position="34"/>
    </location>
</feature>
<dbReference type="CDD" id="cd12885">
    <property type="entry name" value="SPRY_RanBP_like"/>
    <property type="match status" value="1"/>
</dbReference>
<dbReference type="AlphaFoldDB" id="A0A914HB30"/>
<dbReference type="Gene3D" id="2.60.120.920">
    <property type="match status" value="1"/>
</dbReference>
<dbReference type="PROSITE" id="PS50188">
    <property type="entry name" value="B302_SPRY"/>
    <property type="match status" value="1"/>
</dbReference>
<dbReference type="Proteomes" id="UP000887572">
    <property type="component" value="Unplaced"/>
</dbReference>
<dbReference type="InterPro" id="IPR001870">
    <property type="entry name" value="B30.2/SPRY"/>
</dbReference>
<dbReference type="InterPro" id="IPR013320">
    <property type="entry name" value="ConA-like_dom_sf"/>
</dbReference>
<feature type="domain" description="B30.2/SPRY" evidence="2">
    <location>
        <begin position="31"/>
        <end position="225"/>
    </location>
</feature>
<evidence type="ECO:0000313" key="3">
    <source>
        <dbReference type="Proteomes" id="UP000887572"/>
    </source>
</evidence>
<evidence type="ECO:0000256" key="1">
    <source>
        <dbReference type="SAM" id="Coils"/>
    </source>
</evidence>
<keyword evidence="1" id="KW-0175">Coiled coil</keyword>
<dbReference type="Pfam" id="PF00622">
    <property type="entry name" value="SPRY"/>
    <property type="match status" value="1"/>
</dbReference>
<dbReference type="InterPro" id="IPR044736">
    <property type="entry name" value="Gid1/RanBPM/SPLA_SPRY"/>
</dbReference>
<protein>
    <submittedName>
        <fullName evidence="4">B30.2/SPRY domain-containing protein</fullName>
    </submittedName>
</protein>
<dbReference type="SMART" id="SM00449">
    <property type="entry name" value="SPRY"/>
    <property type="match status" value="1"/>
</dbReference>